<gene>
    <name evidence="4" type="ORF">SAMN05216375_11178</name>
    <name evidence="3" type="ORF">TR210_276</name>
</gene>
<dbReference type="Gene3D" id="1.10.287.540">
    <property type="entry name" value="Helix hairpin bin"/>
    <property type="match status" value="1"/>
</dbReference>
<dbReference type="RefSeq" id="WP_068620816.1">
    <property type="nucleotide sequence ID" value="NZ_FJNB01000002.1"/>
</dbReference>
<dbReference type="PANTHER" id="PTHR37300:SF2">
    <property type="entry name" value="UPF0291 PROTEIN BC_1827"/>
    <property type="match status" value="1"/>
</dbReference>
<keyword evidence="6" id="KW-1185">Reference proteome</keyword>
<evidence type="ECO:0000313" key="6">
    <source>
        <dbReference type="Proteomes" id="UP000199280"/>
    </source>
</evidence>
<dbReference type="EMBL" id="FJNB01000002">
    <property type="protein sequence ID" value="CZQ83549.1"/>
    <property type="molecule type" value="Genomic_DNA"/>
</dbReference>
<evidence type="ECO:0000313" key="3">
    <source>
        <dbReference type="EMBL" id="CZQ83549.1"/>
    </source>
</evidence>
<dbReference type="STRING" id="640938.TR210_276"/>
<dbReference type="Proteomes" id="UP000076878">
    <property type="component" value="Unassembled WGS sequence"/>
</dbReference>
<dbReference type="HAMAP" id="MF_01103">
    <property type="entry name" value="UPF0291"/>
    <property type="match status" value="1"/>
</dbReference>
<proteinExistence type="inferred from homology"/>
<evidence type="ECO:0000313" key="5">
    <source>
        <dbReference type="Proteomes" id="UP000076878"/>
    </source>
</evidence>
<dbReference type="InterPro" id="IPR009242">
    <property type="entry name" value="DUF896"/>
</dbReference>
<evidence type="ECO:0000313" key="4">
    <source>
        <dbReference type="EMBL" id="SEJ33607.1"/>
    </source>
</evidence>
<dbReference type="EMBL" id="FNYT01000011">
    <property type="protein sequence ID" value="SEJ33607.1"/>
    <property type="molecule type" value="Genomic_DNA"/>
</dbReference>
<sequence length="98" mass="11410">MDKLLNRINELARKAKTTEGLTETEKIEQKELRQQYLKSFRSSFDDILLNSKVYDPEGKDITPKKLVEAQKEKRRNEVKNILGGNKIVHLNPEDADKK</sequence>
<evidence type="ECO:0000256" key="1">
    <source>
        <dbReference type="ARBA" id="ARBA00022490"/>
    </source>
</evidence>
<dbReference type="GO" id="GO:0005737">
    <property type="term" value="C:cytoplasm"/>
    <property type="evidence" value="ECO:0007669"/>
    <property type="project" value="UniProtKB-SubCell"/>
</dbReference>
<dbReference type="SUPFAM" id="SSF158221">
    <property type="entry name" value="YnzC-like"/>
    <property type="match status" value="1"/>
</dbReference>
<name>A0A143Y9V0_9LACT</name>
<reference evidence="3 5" key="1">
    <citation type="submission" date="2016-02" db="EMBL/GenBank/DDBJ databases">
        <authorList>
            <person name="Wen L."/>
            <person name="He K."/>
            <person name="Yang H."/>
        </authorList>
    </citation>
    <scope>NUCLEOTIDE SEQUENCE [LARGE SCALE GENOMIC DNA]</scope>
    <source>
        <strain evidence="3">Trichococcus_R210</strain>
    </source>
</reference>
<dbReference type="Proteomes" id="UP000199280">
    <property type="component" value="Unassembled WGS sequence"/>
</dbReference>
<evidence type="ECO:0000256" key="2">
    <source>
        <dbReference type="HAMAP-Rule" id="MF_01103"/>
    </source>
</evidence>
<protein>
    <recommendedName>
        <fullName evidence="2">UPF0291 protein SAMN05216375_11178</fullName>
    </recommendedName>
</protein>
<organism evidence="3 5">
    <name type="scientific">Trichococcus ilyis</name>
    <dbReference type="NCBI Taxonomy" id="640938"/>
    <lineage>
        <taxon>Bacteria</taxon>
        <taxon>Bacillati</taxon>
        <taxon>Bacillota</taxon>
        <taxon>Bacilli</taxon>
        <taxon>Lactobacillales</taxon>
        <taxon>Carnobacteriaceae</taxon>
        <taxon>Trichococcus</taxon>
    </lineage>
</organism>
<dbReference type="Pfam" id="PF05979">
    <property type="entry name" value="DUF896"/>
    <property type="match status" value="1"/>
</dbReference>
<accession>A0A143Y9V0</accession>
<dbReference type="PANTHER" id="PTHR37300">
    <property type="entry name" value="UPF0291 PROTEIN CBO2609/CLC_2481"/>
    <property type="match status" value="1"/>
</dbReference>
<comment type="subcellular location">
    <subcellularLocation>
        <location evidence="2">Cytoplasm</location>
    </subcellularLocation>
</comment>
<reference evidence="4 6" key="2">
    <citation type="submission" date="2016-10" db="EMBL/GenBank/DDBJ databases">
        <authorList>
            <person name="Varghese N."/>
            <person name="Submissions S."/>
        </authorList>
    </citation>
    <scope>NUCLEOTIDE SEQUENCE [LARGE SCALE GENOMIC DNA]</scope>
    <source>
        <strain evidence="4 6">DSM 22150</strain>
    </source>
</reference>
<comment type="similarity">
    <text evidence="2">Belongs to the UPF0291 family.</text>
</comment>
<dbReference type="AlphaFoldDB" id="A0A143Y9V0"/>
<dbReference type="OrthoDB" id="390105at2"/>
<keyword evidence="1 2" id="KW-0963">Cytoplasm</keyword>